<evidence type="ECO:0000256" key="1">
    <source>
        <dbReference type="SAM" id="MobiDB-lite"/>
    </source>
</evidence>
<feature type="region of interest" description="Disordered" evidence="1">
    <location>
        <begin position="16"/>
        <end position="35"/>
    </location>
</feature>
<organism evidence="2 3">
    <name type="scientific">Hibiscus sabdariffa</name>
    <name type="common">roselle</name>
    <dbReference type="NCBI Taxonomy" id="183260"/>
    <lineage>
        <taxon>Eukaryota</taxon>
        <taxon>Viridiplantae</taxon>
        <taxon>Streptophyta</taxon>
        <taxon>Embryophyta</taxon>
        <taxon>Tracheophyta</taxon>
        <taxon>Spermatophyta</taxon>
        <taxon>Magnoliopsida</taxon>
        <taxon>eudicotyledons</taxon>
        <taxon>Gunneridae</taxon>
        <taxon>Pentapetalae</taxon>
        <taxon>rosids</taxon>
        <taxon>malvids</taxon>
        <taxon>Malvales</taxon>
        <taxon>Malvaceae</taxon>
        <taxon>Malvoideae</taxon>
        <taxon>Hibiscus</taxon>
    </lineage>
</organism>
<gene>
    <name evidence="2" type="ORF">V6N12_000415</name>
</gene>
<dbReference type="Proteomes" id="UP001472677">
    <property type="component" value="Unassembled WGS sequence"/>
</dbReference>
<evidence type="ECO:0000313" key="3">
    <source>
        <dbReference type="Proteomes" id="UP001472677"/>
    </source>
</evidence>
<feature type="compositionally biased region" description="Polar residues" evidence="1">
    <location>
        <begin position="26"/>
        <end position="35"/>
    </location>
</feature>
<keyword evidence="3" id="KW-1185">Reference proteome</keyword>
<accession>A0ABR2BJW8</accession>
<name>A0ABR2BJW8_9ROSI</name>
<protein>
    <submittedName>
        <fullName evidence="2">Uncharacterized protein</fullName>
    </submittedName>
</protein>
<dbReference type="EMBL" id="JBBPBM010000113">
    <property type="protein sequence ID" value="KAK8506845.1"/>
    <property type="molecule type" value="Genomic_DNA"/>
</dbReference>
<evidence type="ECO:0000313" key="2">
    <source>
        <dbReference type="EMBL" id="KAK8506845.1"/>
    </source>
</evidence>
<sequence length="89" mass="10085">MATCCEQKVSPKHGFIKQHREERIESGTQTDGTTSADPIFTLQKVILSLLLSSLWPRPHTLKKRVPMLSQLQPRFLHNSAAFVPFTNVI</sequence>
<reference evidence="2 3" key="1">
    <citation type="journal article" date="2024" name="G3 (Bethesda)">
        <title>Genome assembly of Hibiscus sabdariffa L. provides insights into metabolisms of medicinal natural products.</title>
        <authorList>
            <person name="Kim T."/>
        </authorList>
    </citation>
    <scope>NUCLEOTIDE SEQUENCE [LARGE SCALE GENOMIC DNA]</scope>
    <source>
        <strain evidence="2">TK-2024</strain>
        <tissue evidence="2">Old leaves</tissue>
    </source>
</reference>
<comment type="caution">
    <text evidence="2">The sequence shown here is derived from an EMBL/GenBank/DDBJ whole genome shotgun (WGS) entry which is preliminary data.</text>
</comment>
<proteinExistence type="predicted"/>